<accession>A0A346NIL6</accession>
<evidence type="ECO:0000256" key="2">
    <source>
        <dbReference type="ARBA" id="ARBA00008143"/>
    </source>
</evidence>
<proteinExistence type="inferred from homology"/>
<keyword evidence="9 16" id="KW-0675">Receptor</keyword>
<feature type="domain" description="TonB-dependent receptor-like beta-barrel" evidence="14">
    <location>
        <begin position="259"/>
        <end position="611"/>
    </location>
</feature>
<keyword evidence="7 12" id="KW-0798">TonB box</keyword>
<evidence type="ECO:0000256" key="8">
    <source>
        <dbReference type="ARBA" id="ARBA00023136"/>
    </source>
</evidence>
<dbReference type="AlphaFoldDB" id="A0A346NIL6"/>
<dbReference type="GO" id="GO:0044718">
    <property type="term" value="P:siderophore transmembrane transport"/>
    <property type="evidence" value="ECO:0007669"/>
    <property type="project" value="TreeGrafter"/>
</dbReference>
<comment type="subcellular location">
    <subcellularLocation>
        <location evidence="1 11">Cell outer membrane</location>
        <topology evidence="1 11">Multi-pass membrane protein</topology>
    </subcellularLocation>
</comment>
<feature type="short sequence motif" description="TonB box" evidence="12">
    <location>
        <begin position="36"/>
        <end position="42"/>
    </location>
</feature>
<evidence type="ECO:0000256" key="4">
    <source>
        <dbReference type="ARBA" id="ARBA00022452"/>
    </source>
</evidence>
<keyword evidence="6 13" id="KW-0732">Signal</keyword>
<organism evidence="16 17">
    <name type="scientific">Salinimonas sediminis</name>
    <dbReference type="NCBI Taxonomy" id="2303538"/>
    <lineage>
        <taxon>Bacteria</taxon>
        <taxon>Pseudomonadati</taxon>
        <taxon>Pseudomonadota</taxon>
        <taxon>Gammaproteobacteria</taxon>
        <taxon>Alteromonadales</taxon>
        <taxon>Alteromonadaceae</taxon>
        <taxon>Alteromonas/Salinimonas group</taxon>
        <taxon>Salinimonas</taxon>
    </lineage>
</organism>
<dbReference type="PROSITE" id="PS00430">
    <property type="entry name" value="TONB_DEPENDENT_REC_1"/>
    <property type="match status" value="1"/>
</dbReference>
<sequence>MKNQSSFLLLPAATAVLASLTCGVALAAPAPADIETLTVTGTRLPFDLDQLAAASTVIDQEEIRRSGALQITDLLRALPGITISQSGSPGALTEIRVRGSETNHLLVLIDGVVANDIGQGSAIDLAHLTADSIARIELLRGAQSALWGSGAIGGVLSITTKAGAGGQDNTSVTLGIGTDNTTQVALNAAGSQDNVQFAAYADWQETAGDNIALTGDEDDGYRNITTGGSLNWAMSDQHAFSASARLVDYTTDYDAIDNITTGLPVDAANVTDGKQLSGQLGWQFAPQNSDYTSQLQLQYRQDENNSSANGVFDGGTTGERYQVTWINRYALAGWQLAGGLEYLERQFEQRGLNLYGDPNQQQQDETVSLFGEAGKEVVSDVFATISARFDDNSEFDDAFSYRGGLTWQLDNTYSVYTSLGKAIKTPTFTERFGYYPETFIGNPALEPEQSLEWEVGGRASWNKTWSAEVNYFNARLEDEINGFVFDPVTYLSTASNKTGTSRREGLETQLNYHGDGVSVRATYSYTDASEEDIRELRRAYHQASVTVSADLPIEGLSAYTKLAYTGSRDDIFYPPYPAVSQRVGLQPYTLISANLAYAVNANLKVALRLDNALDESYQDIVGYSQSERRARLSTTYTF</sequence>
<gene>
    <name evidence="16" type="ORF">D0Y50_02715</name>
</gene>
<keyword evidence="10 11" id="KW-0998">Cell outer membrane</keyword>
<dbReference type="GO" id="GO:0009279">
    <property type="term" value="C:cell outer membrane"/>
    <property type="evidence" value="ECO:0007669"/>
    <property type="project" value="UniProtKB-SubCell"/>
</dbReference>
<evidence type="ECO:0000256" key="3">
    <source>
        <dbReference type="ARBA" id="ARBA00022448"/>
    </source>
</evidence>
<dbReference type="CDD" id="cd01347">
    <property type="entry name" value="ligand_gated_channel"/>
    <property type="match status" value="1"/>
</dbReference>
<dbReference type="Gene3D" id="2.170.130.10">
    <property type="entry name" value="TonB-dependent receptor, plug domain"/>
    <property type="match status" value="1"/>
</dbReference>
<evidence type="ECO:0000259" key="15">
    <source>
        <dbReference type="Pfam" id="PF07715"/>
    </source>
</evidence>
<evidence type="ECO:0000313" key="17">
    <source>
        <dbReference type="Proteomes" id="UP000262073"/>
    </source>
</evidence>
<evidence type="ECO:0000256" key="13">
    <source>
        <dbReference type="SAM" id="SignalP"/>
    </source>
</evidence>
<reference evidence="16 17" key="1">
    <citation type="submission" date="2018-08" db="EMBL/GenBank/DDBJ databases">
        <title>Salinimonas sediminis sp. nov., a piezophilic bacterium isolated from a deep-sea sediment sample from the New Britain Trench.</title>
        <authorList>
            <person name="Cao J."/>
        </authorList>
    </citation>
    <scope>NUCLEOTIDE SEQUENCE [LARGE SCALE GENOMIC DNA]</scope>
    <source>
        <strain evidence="16 17">N102</strain>
    </source>
</reference>
<dbReference type="PANTHER" id="PTHR30069:SF29">
    <property type="entry name" value="HEMOGLOBIN AND HEMOGLOBIN-HAPTOGLOBIN-BINDING PROTEIN 1-RELATED"/>
    <property type="match status" value="1"/>
</dbReference>
<dbReference type="InterPro" id="IPR012910">
    <property type="entry name" value="Plug_dom"/>
</dbReference>
<dbReference type="InterPro" id="IPR039426">
    <property type="entry name" value="TonB-dep_rcpt-like"/>
</dbReference>
<evidence type="ECO:0000256" key="9">
    <source>
        <dbReference type="ARBA" id="ARBA00023170"/>
    </source>
</evidence>
<keyword evidence="3 11" id="KW-0813">Transport</keyword>
<evidence type="ECO:0000313" key="16">
    <source>
        <dbReference type="EMBL" id="AXR05373.1"/>
    </source>
</evidence>
<evidence type="ECO:0000256" key="10">
    <source>
        <dbReference type="ARBA" id="ARBA00023237"/>
    </source>
</evidence>
<dbReference type="RefSeq" id="WP_117315367.1">
    <property type="nucleotide sequence ID" value="NZ_CP031769.1"/>
</dbReference>
<evidence type="ECO:0000256" key="11">
    <source>
        <dbReference type="PROSITE-ProRule" id="PRU01360"/>
    </source>
</evidence>
<dbReference type="Pfam" id="PF07715">
    <property type="entry name" value="Plug"/>
    <property type="match status" value="1"/>
</dbReference>
<dbReference type="InterPro" id="IPR037066">
    <property type="entry name" value="Plug_dom_sf"/>
</dbReference>
<feature type="domain" description="TonB-dependent receptor plug" evidence="15">
    <location>
        <begin position="49"/>
        <end position="155"/>
    </location>
</feature>
<protein>
    <submittedName>
        <fullName evidence="16">TonB-dependent receptor</fullName>
    </submittedName>
</protein>
<feature type="signal peptide" evidence="13">
    <location>
        <begin position="1"/>
        <end position="27"/>
    </location>
</feature>
<dbReference type="InterPro" id="IPR010916">
    <property type="entry name" value="TonB_box_CS"/>
</dbReference>
<keyword evidence="8 11" id="KW-0472">Membrane</keyword>
<keyword evidence="17" id="KW-1185">Reference proteome</keyword>
<name>A0A346NIL6_9ALTE</name>
<dbReference type="KEGG" id="salm:D0Y50_02715"/>
<keyword evidence="5 11" id="KW-0812">Transmembrane</keyword>
<evidence type="ECO:0000256" key="6">
    <source>
        <dbReference type="ARBA" id="ARBA00022729"/>
    </source>
</evidence>
<comment type="similarity">
    <text evidence="2">Belongs to the TonB-dependent receptor family. Hemoglobin/haptoglobin binding protein subfamily.</text>
</comment>
<keyword evidence="4 11" id="KW-1134">Transmembrane beta strand</keyword>
<dbReference type="SUPFAM" id="SSF56935">
    <property type="entry name" value="Porins"/>
    <property type="match status" value="1"/>
</dbReference>
<feature type="chain" id="PRO_5016616707" evidence="13">
    <location>
        <begin position="28"/>
        <end position="638"/>
    </location>
</feature>
<dbReference type="Proteomes" id="UP000262073">
    <property type="component" value="Chromosome"/>
</dbReference>
<evidence type="ECO:0000256" key="1">
    <source>
        <dbReference type="ARBA" id="ARBA00004571"/>
    </source>
</evidence>
<evidence type="ECO:0000256" key="7">
    <source>
        <dbReference type="ARBA" id="ARBA00023077"/>
    </source>
</evidence>
<dbReference type="Pfam" id="PF00593">
    <property type="entry name" value="TonB_dep_Rec_b-barrel"/>
    <property type="match status" value="1"/>
</dbReference>
<dbReference type="GO" id="GO:0015344">
    <property type="term" value="F:siderophore uptake transmembrane transporter activity"/>
    <property type="evidence" value="ECO:0007669"/>
    <property type="project" value="TreeGrafter"/>
</dbReference>
<evidence type="ECO:0000256" key="5">
    <source>
        <dbReference type="ARBA" id="ARBA00022692"/>
    </source>
</evidence>
<dbReference type="OrthoDB" id="9764669at2"/>
<dbReference type="InterPro" id="IPR036942">
    <property type="entry name" value="Beta-barrel_TonB_sf"/>
</dbReference>
<dbReference type="PANTHER" id="PTHR30069">
    <property type="entry name" value="TONB-DEPENDENT OUTER MEMBRANE RECEPTOR"/>
    <property type="match status" value="1"/>
</dbReference>
<dbReference type="EMBL" id="CP031769">
    <property type="protein sequence ID" value="AXR05373.1"/>
    <property type="molecule type" value="Genomic_DNA"/>
</dbReference>
<dbReference type="PROSITE" id="PS52016">
    <property type="entry name" value="TONB_DEPENDENT_REC_3"/>
    <property type="match status" value="1"/>
</dbReference>
<dbReference type="Gene3D" id="2.40.170.20">
    <property type="entry name" value="TonB-dependent receptor, beta-barrel domain"/>
    <property type="match status" value="1"/>
</dbReference>
<dbReference type="InterPro" id="IPR000531">
    <property type="entry name" value="Beta-barrel_TonB"/>
</dbReference>
<evidence type="ECO:0000256" key="12">
    <source>
        <dbReference type="PROSITE-ProRule" id="PRU10143"/>
    </source>
</evidence>
<evidence type="ECO:0000259" key="14">
    <source>
        <dbReference type="Pfam" id="PF00593"/>
    </source>
</evidence>